<organism evidence="1">
    <name type="scientific">marine sediment metagenome</name>
    <dbReference type="NCBI Taxonomy" id="412755"/>
    <lineage>
        <taxon>unclassified sequences</taxon>
        <taxon>metagenomes</taxon>
        <taxon>ecological metagenomes</taxon>
    </lineage>
</organism>
<accession>A0A0F9AJ30</accession>
<feature type="non-terminal residue" evidence="1">
    <location>
        <position position="36"/>
    </location>
</feature>
<dbReference type="AlphaFoldDB" id="A0A0F9AJ30"/>
<protein>
    <submittedName>
        <fullName evidence="1">Uncharacterized protein</fullName>
    </submittedName>
</protein>
<dbReference type="EMBL" id="LAZR01045677">
    <property type="protein sequence ID" value="KKK98300.1"/>
    <property type="molecule type" value="Genomic_DNA"/>
</dbReference>
<gene>
    <name evidence="1" type="ORF">LCGC14_2644120</name>
</gene>
<sequence length="36" mass="4016">MTQLGSKRYYGSLVARIGKVLEYHFATEGILTEEGP</sequence>
<evidence type="ECO:0000313" key="1">
    <source>
        <dbReference type="EMBL" id="KKK98300.1"/>
    </source>
</evidence>
<proteinExistence type="predicted"/>
<name>A0A0F9AJ30_9ZZZZ</name>
<comment type="caution">
    <text evidence="1">The sequence shown here is derived from an EMBL/GenBank/DDBJ whole genome shotgun (WGS) entry which is preliminary data.</text>
</comment>
<reference evidence="1" key="1">
    <citation type="journal article" date="2015" name="Nature">
        <title>Complex archaea that bridge the gap between prokaryotes and eukaryotes.</title>
        <authorList>
            <person name="Spang A."/>
            <person name="Saw J.H."/>
            <person name="Jorgensen S.L."/>
            <person name="Zaremba-Niedzwiedzka K."/>
            <person name="Martijn J."/>
            <person name="Lind A.E."/>
            <person name="van Eijk R."/>
            <person name="Schleper C."/>
            <person name="Guy L."/>
            <person name="Ettema T.J."/>
        </authorList>
    </citation>
    <scope>NUCLEOTIDE SEQUENCE</scope>
</reference>